<dbReference type="InterPro" id="IPR011011">
    <property type="entry name" value="Znf_FYVE_PHD"/>
</dbReference>
<dbReference type="InterPro" id="IPR052583">
    <property type="entry name" value="ATP-helicase/E3_Ub-Ligase"/>
</dbReference>
<dbReference type="GO" id="GO:0000209">
    <property type="term" value="P:protein polyubiquitination"/>
    <property type="evidence" value="ECO:0007669"/>
    <property type="project" value="TreeGrafter"/>
</dbReference>
<dbReference type="PANTHER" id="PTHR45865">
    <property type="entry name" value="E3 UBIQUITIN-PROTEIN LIGASE SHPRH FAMILY MEMBER"/>
    <property type="match status" value="1"/>
</dbReference>
<dbReference type="SUPFAM" id="SSF57850">
    <property type="entry name" value="RING/U-box"/>
    <property type="match status" value="1"/>
</dbReference>
<dbReference type="GO" id="GO:0016787">
    <property type="term" value="F:hydrolase activity"/>
    <property type="evidence" value="ECO:0007669"/>
    <property type="project" value="UniProtKB-KW"/>
</dbReference>
<keyword evidence="1 4" id="KW-0479">Metal-binding</keyword>
<dbReference type="InterPro" id="IPR001841">
    <property type="entry name" value="Znf_RING"/>
</dbReference>
<dbReference type="InterPro" id="IPR013083">
    <property type="entry name" value="Znf_RING/FYVE/PHD"/>
</dbReference>
<protein>
    <submittedName>
        <fullName evidence="8">E3 ubiquitin-protein ligase SHPRH</fullName>
    </submittedName>
</protein>
<dbReference type="Pfam" id="PF00271">
    <property type="entry name" value="Helicase_C"/>
    <property type="match status" value="1"/>
</dbReference>
<dbReference type="GO" id="GO:0008270">
    <property type="term" value="F:zinc ion binding"/>
    <property type="evidence" value="ECO:0007669"/>
    <property type="project" value="UniProtKB-KW"/>
</dbReference>
<dbReference type="PROSITE" id="PS51194">
    <property type="entry name" value="HELICASE_CTER"/>
    <property type="match status" value="1"/>
</dbReference>
<dbReference type="CDD" id="cd18793">
    <property type="entry name" value="SF2_C_SNF"/>
    <property type="match status" value="1"/>
</dbReference>
<dbReference type="GO" id="GO:0005634">
    <property type="term" value="C:nucleus"/>
    <property type="evidence" value="ECO:0007669"/>
    <property type="project" value="TreeGrafter"/>
</dbReference>
<evidence type="ECO:0000256" key="2">
    <source>
        <dbReference type="ARBA" id="ARBA00022801"/>
    </source>
</evidence>
<evidence type="ECO:0000256" key="1">
    <source>
        <dbReference type="ARBA" id="ARBA00022771"/>
    </source>
</evidence>
<dbReference type="InterPro" id="IPR048686">
    <property type="entry name" value="SHPRH_helical_1st"/>
</dbReference>
<keyword evidence="9" id="KW-1185">Reference proteome</keyword>
<dbReference type="InterPro" id="IPR038718">
    <property type="entry name" value="SNF2-like_sf"/>
</dbReference>
<evidence type="ECO:0000256" key="3">
    <source>
        <dbReference type="ARBA" id="ARBA00022833"/>
    </source>
</evidence>
<dbReference type="InterPro" id="IPR000330">
    <property type="entry name" value="SNF2_N"/>
</dbReference>
<dbReference type="SUPFAM" id="SSF57903">
    <property type="entry name" value="FYVE/PHD zinc finger"/>
    <property type="match status" value="1"/>
</dbReference>
<dbReference type="Pfam" id="PF00176">
    <property type="entry name" value="SNF2-rel_dom"/>
    <property type="match status" value="1"/>
</dbReference>
<dbReference type="Pfam" id="PF21325">
    <property type="entry name" value="SHPRH_helical-1st"/>
    <property type="match status" value="1"/>
</dbReference>
<evidence type="ECO:0000259" key="7">
    <source>
        <dbReference type="PROSITE" id="PS51194"/>
    </source>
</evidence>
<dbReference type="InterPro" id="IPR001650">
    <property type="entry name" value="Helicase_C-like"/>
</dbReference>
<evidence type="ECO:0000313" key="8">
    <source>
        <dbReference type="EMBL" id="GAA56400.1"/>
    </source>
</evidence>
<organism evidence="8 9">
    <name type="scientific">Clonorchis sinensis</name>
    <name type="common">Chinese liver fluke</name>
    <dbReference type="NCBI Taxonomy" id="79923"/>
    <lineage>
        <taxon>Eukaryota</taxon>
        <taxon>Metazoa</taxon>
        <taxon>Spiralia</taxon>
        <taxon>Lophotrochozoa</taxon>
        <taxon>Platyhelminthes</taxon>
        <taxon>Trematoda</taxon>
        <taxon>Digenea</taxon>
        <taxon>Opisthorchiida</taxon>
        <taxon>Opisthorchiata</taxon>
        <taxon>Opisthorchiidae</taxon>
        <taxon>Clonorchis</taxon>
    </lineage>
</organism>
<dbReference type="EMBL" id="DF144243">
    <property type="protein sequence ID" value="GAA56400.1"/>
    <property type="molecule type" value="Genomic_DNA"/>
</dbReference>
<proteinExistence type="predicted"/>
<dbReference type="PROSITE" id="PS50089">
    <property type="entry name" value="ZF_RING_2"/>
    <property type="match status" value="1"/>
</dbReference>
<dbReference type="SUPFAM" id="SSF52540">
    <property type="entry name" value="P-loop containing nucleoside triphosphate hydrolases"/>
    <property type="match status" value="2"/>
</dbReference>
<dbReference type="InterPro" id="IPR014001">
    <property type="entry name" value="Helicase_ATP-bd"/>
</dbReference>
<evidence type="ECO:0000256" key="4">
    <source>
        <dbReference type="PROSITE-ProRule" id="PRU00175"/>
    </source>
</evidence>
<evidence type="ECO:0000256" key="5">
    <source>
        <dbReference type="SAM" id="MobiDB-lite"/>
    </source>
</evidence>
<feature type="domain" description="RING-type" evidence="6">
    <location>
        <begin position="1380"/>
        <end position="1427"/>
    </location>
</feature>
<keyword evidence="2" id="KW-0378">Hydrolase</keyword>
<reference evidence="8" key="1">
    <citation type="journal article" date="2011" name="Genome Biol.">
        <title>The draft genome of the carcinogenic human liver fluke Clonorchis sinensis.</title>
        <authorList>
            <person name="Wang X."/>
            <person name="Chen W."/>
            <person name="Huang Y."/>
            <person name="Sun J."/>
            <person name="Men J."/>
            <person name="Liu H."/>
            <person name="Luo F."/>
            <person name="Guo L."/>
            <person name="Lv X."/>
            <person name="Deng C."/>
            <person name="Zhou C."/>
            <person name="Fan Y."/>
            <person name="Li X."/>
            <person name="Huang L."/>
            <person name="Hu Y."/>
            <person name="Liang C."/>
            <person name="Hu X."/>
            <person name="Xu J."/>
            <person name="Yu X."/>
        </authorList>
    </citation>
    <scope>NUCLEOTIDE SEQUENCE [LARGE SCALE GENOMIC DNA]</scope>
    <source>
        <strain evidence="8">Henan</strain>
    </source>
</reference>
<reference key="2">
    <citation type="submission" date="2011-10" db="EMBL/GenBank/DDBJ databases">
        <title>The genome and transcriptome sequence of Clonorchis sinensis provide insights into the carcinogenic liver fluke.</title>
        <authorList>
            <person name="Wang X."/>
            <person name="Huang Y."/>
            <person name="Chen W."/>
            <person name="Liu H."/>
            <person name="Guo L."/>
            <person name="Chen Y."/>
            <person name="Luo F."/>
            <person name="Zhou W."/>
            <person name="Sun J."/>
            <person name="Mao Q."/>
            <person name="Liang P."/>
            <person name="Zhou C."/>
            <person name="Tian Y."/>
            <person name="Men J."/>
            <person name="Lv X."/>
            <person name="Huang L."/>
            <person name="Zhou J."/>
            <person name="Hu Y."/>
            <person name="Li R."/>
            <person name="Zhang F."/>
            <person name="Lei H."/>
            <person name="Li X."/>
            <person name="Hu X."/>
            <person name="Liang C."/>
            <person name="Xu J."/>
            <person name="Wu Z."/>
            <person name="Yu X."/>
        </authorList>
    </citation>
    <scope>NUCLEOTIDE SEQUENCE</scope>
    <source>
        <strain>Henan</strain>
    </source>
</reference>
<dbReference type="Gene3D" id="3.30.40.10">
    <property type="entry name" value="Zinc/RING finger domain, C3HC4 (zinc finger)"/>
    <property type="match status" value="2"/>
</dbReference>
<dbReference type="Gene3D" id="3.40.50.300">
    <property type="entry name" value="P-loop containing nucleotide triphosphate hydrolases"/>
    <property type="match status" value="1"/>
</dbReference>
<dbReference type="PANTHER" id="PTHR45865:SF1">
    <property type="entry name" value="E3 UBIQUITIN-PROTEIN LIGASE SHPRH"/>
    <property type="match status" value="1"/>
</dbReference>
<feature type="domain" description="Helicase C-terminal" evidence="7">
    <location>
        <begin position="1480"/>
        <end position="1643"/>
    </location>
</feature>
<dbReference type="InterPro" id="IPR027417">
    <property type="entry name" value="P-loop_NTPase"/>
</dbReference>
<feature type="region of interest" description="Disordered" evidence="5">
    <location>
        <begin position="791"/>
        <end position="839"/>
    </location>
</feature>
<dbReference type="GO" id="GO:0061630">
    <property type="term" value="F:ubiquitin protein ligase activity"/>
    <property type="evidence" value="ECO:0007669"/>
    <property type="project" value="TreeGrafter"/>
</dbReference>
<name>G7YTX0_CLOSI</name>
<keyword evidence="1 4" id="KW-0863">Zinc-finger</keyword>
<dbReference type="GO" id="GO:0006974">
    <property type="term" value="P:DNA damage response"/>
    <property type="evidence" value="ECO:0007669"/>
    <property type="project" value="TreeGrafter"/>
</dbReference>
<sequence length="1703" mass="191037">MRSKQTPNFLPLKVRQRQSYCYHYGFESSHAENRHPVVGKRKWNKQFGMEEKNLASSYPHSFTLLKGPTPEEYLLQTVSFPVELTLSKAVTACQKVVLFFNQTSFLLFCHGTEFIQEYVVTGISSAMASLLFAASSNLLEVYFRIAESLLHLDICVRSRCISSSEDLPSHPVSRQQYEKIHDFITLYLLDRAPISLPLSRSFVFNRHSETQEEFVALIKLLYDYAQAQNEAARTKWDAPDIHIQCSELNTMLRPYQVDAVKWMLHRERNHLTIDKKCMYDNMFLSLQLPVAQKVIYFSILTGTFIEHLPPLKNPCPGGILADEMGLGKTLEVIALILLNPWREWQSCGGQLLSLEGLPRNQYDAPTPPLFANGSEHVLCSCGNVEETQDFDLVQCSLCDGPSQHAACVQYEPSKYGQLLPVQHGYVCPQCWAQIRIESKSTLIVAPDHIWQQWKEELQTHLAFKTLGVLLYAGMEAPVTPVELGNRMNTGTLAQSRTNPYAPRTRVTARLSKSTANGEPEVDELLPGFVQPGQLACADIVLTSYSVVQRELDWAEVVAERQAGLGDRPRLRLAQRYLCRPSPLTCVRWWRVCLDEAQMVERVTSKTARMMSRIDAVHRWCITGTPAEKSIDDLYGLFSFLRFEPFSIAHYWHSLLYQPFLSSTAPSWQATMPRVNSMSDPSPSAVSSTMLALMLSQILWRNTKALVGNQLSLPPITEEVHWISFTPVERYIHDRVLAQSAGALQRLSHTLSIPPDQPLATFPGTAHWRLVYLITRLRQACTHASLVVGTGPISRHRQRPTQRGQRLGHGGGTSYGDASHSEEECDPYDPGSTRDRNVKNCDGPSVAAARAHRGCFTMTEVIRRVVDDTRRECEGLLRSWVFNKNGAAGCFIIKQQFDLAADCYRDVLRTANDYEKRHGVLADWSQRLHAITNLHWLIQSRGVPLENLPLPSISVGGSSEDAENELDPRVDRDLLRKAERLRKTYIQMHSRLLARMHDHLAPVVVELDTELGEPLDADELIEKPVISYGSSWLSWLSDAMNFLISCGVGANLVDMLVSSFQGKPGSNRSGFRTTLFHAKSAESFKAMLLSEVMGVFEARKRLQKAMHPLISTWRSFLAGKEADPRILQPFYACCARNAQESEEAESKTSSSFNKKQNKAKELKDLSVSVTRPVQKNTKCAYCIALRALSNYQCALNHERLKAGHRTMVEQLERLDTKDALDESGTGLIMGNPLIVSLSIVCHQIIRTVPSVVQLNSEVSDWPQRAKRFEQLFRQMGKEVLLTSRTVSLTKEWWNIHDDTEQFVVRLQATCSTDLAFIHEHEVDAQLRSYTVDAGLVWPRLQSRLGHFGFLRNAYLTAVTGNDGPAESEDTKKTDRTFRMECPTCLQMHSPKNPTFVLLPGCWHTLCITCHDRIANQGHVVQRRCPVCRAPFQSNETTGFNARRRRPLTLIHYSGETNTASTAADDQDSDGIQFSVVGDHSSKVKAVIRCLKQIKLADPDAKAIVFSSWLSVLVTIAGALEQNGLSYTTLFHPRDACCPGRLTGFHCFGSATWILLMPIQLGSNGLNLTSANHLLLVDPVLSHGREAQAIARMHRIGQTRPGIVHRFLVKDSIEAALHMTHVRAQANSVTSDATWDTITSTECMIGAGARRTSSRTSGLAGPGEDRAHLMQMTLGQLADLLRVESNSGMFAEELNWAQPVSPGTD</sequence>
<evidence type="ECO:0000259" key="6">
    <source>
        <dbReference type="PROSITE" id="PS50089"/>
    </source>
</evidence>
<dbReference type="GO" id="GO:0005524">
    <property type="term" value="F:ATP binding"/>
    <property type="evidence" value="ECO:0007669"/>
    <property type="project" value="InterPro"/>
</dbReference>
<dbReference type="Gene3D" id="3.40.50.10810">
    <property type="entry name" value="Tandem AAA-ATPase domain"/>
    <property type="match status" value="2"/>
</dbReference>
<dbReference type="Proteomes" id="UP000008909">
    <property type="component" value="Unassembled WGS sequence"/>
</dbReference>
<evidence type="ECO:0000313" key="9">
    <source>
        <dbReference type="Proteomes" id="UP000008909"/>
    </source>
</evidence>
<dbReference type="InterPro" id="IPR049730">
    <property type="entry name" value="SNF2/RAD54-like_C"/>
</dbReference>
<dbReference type="SMART" id="SM00487">
    <property type="entry name" value="DEXDc"/>
    <property type="match status" value="1"/>
</dbReference>
<keyword evidence="3" id="KW-0862">Zinc</keyword>
<gene>
    <name evidence="8" type="ORF">CLF_110812</name>
</gene>
<accession>G7YTX0</accession>